<feature type="region of interest" description="Disordered" evidence="1">
    <location>
        <begin position="1"/>
        <end position="34"/>
    </location>
</feature>
<feature type="compositionally biased region" description="Basic and acidic residues" evidence="1">
    <location>
        <begin position="1"/>
        <end position="14"/>
    </location>
</feature>
<name>A0A9Q0H1P3_9MAGN</name>
<accession>A0A9Q0H1P3</accession>
<proteinExistence type="predicted"/>
<reference evidence="2" key="1">
    <citation type="journal article" date="2023" name="Plant J.">
        <title>The genome of the king protea, Protea cynaroides.</title>
        <authorList>
            <person name="Chang J."/>
            <person name="Duong T.A."/>
            <person name="Schoeman C."/>
            <person name="Ma X."/>
            <person name="Roodt D."/>
            <person name="Barker N."/>
            <person name="Li Z."/>
            <person name="Van de Peer Y."/>
            <person name="Mizrachi E."/>
        </authorList>
    </citation>
    <scope>NUCLEOTIDE SEQUENCE</scope>
    <source>
        <tissue evidence="2">Young leaves</tissue>
    </source>
</reference>
<keyword evidence="3" id="KW-1185">Reference proteome</keyword>
<evidence type="ECO:0000256" key="1">
    <source>
        <dbReference type="SAM" id="MobiDB-lite"/>
    </source>
</evidence>
<protein>
    <submittedName>
        <fullName evidence="2">Uncharacterized protein</fullName>
    </submittedName>
</protein>
<dbReference type="AlphaFoldDB" id="A0A9Q0H1P3"/>
<evidence type="ECO:0000313" key="2">
    <source>
        <dbReference type="EMBL" id="KAJ4958207.1"/>
    </source>
</evidence>
<sequence length="85" mass="9423">MEYRKIKDQDKDGEAVEDDIESSNGKPHSGPVNSVTTLNNLSKWKLKSTVTIALTVLTSSQGILIAWSKRAGKYEYSVTTKKSTF</sequence>
<comment type="caution">
    <text evidence="2">The sequence shown here is derived from an EMBL/GenBank/DDBJ whole genome shotgun (WGS) entry which is preliminary data.</text>
</comment>
<organism evidence="2 3">
    <name type="scientific">Protea cynaroides</name>
    <dbReference type="NCBI Taxonomy" id="273540"/>
    <lineage>
        <taxon>Eukaryota</taxon>
        <taxon>Viridiplantae</taxon>
        <taxon>Streptophyta</taxon>
        <taxon>Embryophyta</taxon>
        <taxon>Tracheophyta</taxon>
        <taxon>Spermatophyta</taxon>
        <taxon>Magnoliopsida</taxon>
        <taxon>Proteales</taxon>
        <taxon>Proteaceae</taxon>
        <taxon>Protea</taxon>
    </lineage>
</organism>
<dbReference type="Proteomes" id="UP001141806">
    <property type="component" value="Unassembled WGS sequence"/>
</dbReference>
<dbReference type="EMBL" id="JAMYWD010000010">
    <property type="protein sequence ID" value="KAJ4958207.1"/>
    <property type="molecule type" value="Genomic_DNA"/>
</dbReference>
<evidence type="ECO:0000313" key="3">
    <source>
        <dbReference type="Proteomes" id="UP001141806"/>
    </source>
</evidence>
<feature type="compositionally biased region" description="Polar residues" evidence="1">
    <location>
        <begin position="22"/>
        <end position="34"/>
    </location>
</feature>
<dbReference type="OrthoDB" id="1938942at2759"/>
<gene>
    <name evidence="2" type="ORF">NE237_025318</name>
</gene>